<dbReference type="AlphaFoldDB" id="A0AA36HBQ0"/>
<name>A0AA36HBQ0_CYLNA</name>
<dbReference type="EMBL" id="CATQJL010000316">
    <property type="protein sequence ID" value="CAJ0607184.1"/>
    <property type="molecule type" value="Genomic_DNA"/>
</dbReference>
<keyword evidence="3" id="KW-1185">Reference proteome</keyword>
<comment type="caution">
    <text evidence="2">The sequence shown here is derived from an EMBL/GenBank/DDBJ whole genome shotgun (WGS) entry which is preliminary data.</text>
</comment>
<accession>A0AA36HBQ0</accession>
<feature type="region of interest" description="Disordered" evidence="1">
    <location>
        <begin position="406"/>
        <end position="434"/>
    </location>
</feature>
<dbReference type="PANTHER" id="PTHR31751">
    <property type="entry name" value="SI:CH211-108C17.2-RELATED-RELATED"/>
    <property type="match status" value="1"/>
</dbReference>
<evidence type="ECO:0000313" key="2">
    <source>
        <dbReference type="EMBL" id="CAJ0607184.1"/>
    </source>
</evidence>
<proteinExistence type="predicted"/>
<evidence type="ECO:0000313" key="3">
    <source>
        <dbReference type="Proteomes" id="UP001176961"/>
    </source>
</evidence>
<dbReference type="CDD" id="cd06008">
    <property type="entry name" value="NF-X1-zinc-finger"/>
    <property type="match status" value="1"/>
</dbReference>
<dbReference type="Proteomes" id="UP001176961">
    <property type="component" value="Unassembled WGS sequence"/>
</dbReference>
<sequence length="901" mass="101527">MYLCILPDKVTTVVQGGSLLEAGLADGSSTTLPSDAFSELRKQSLLLMREPLSTLRKNVTEKITEKCHVALNDHQLKMCFRPMMKERLNMGIFYDLDLNFCGYMCISAVSFCVKDAARKGNLVESINVKSNAVQTEHICMQICNKCLSCGLCFCEHICHVGQCPRCLNSSKNNTVIAGALRDHLQYLVPHTVEQMDILLRSTMPITCLCGNKTEEKFTTRSSSNKTYNAILLAALNKYSSIISNEVECFAAMSTCRRYYCIRHCTDATQYILAEVIASGGRLSETLDHVSYINQSEISEHILASVNDAIKSFSNNITVTNYDLMRYLNGQLKKYYHEGRWEIPQLANLAEADYLQPITEAGTSGTQNFDFSMDYEMLQALSAETQNLGSPTKTASSLLSTPCVKHTDSGSSNKTASGSYFSPGKVPTSDSEAAHELEETDPALLDKYFIVQGKKLLELFNLSRCGCSNGTEPGDVCLEVHASAAIPIIKYVTKGPKPEVKKWEGQEKLVEDVHKKLYSGTTLACAAAITTGARWTKLNNWASEMNLLLPCSTTFYKNFKRIIPSIETVYDKHEAQTIVRIKNAYENEVQPGWNIAIDGAYDSRGHSADFCKVLAIDLKTGLCVHTEVVHRSETGGKSGRMEKAGFHRILRWFRSKNIPIHSISTDRSYAFKTEIESYNAEYGDQVEKRKDCEAIHDWKDHIKAHLYHSIKHGAQNNSGEVVRHYFNTCIYHVADIHRWPQNTLTGDITHCDHQGLLPEDRENITWGSLAHDKLKEVILQDAFQKDIALASPYGGTSQCESKNSLDRIYGPKEVYLPSSTYSLYAKLSSLHKNALRIAELGGERVEQRVTVVHRKFSERESHIERKTPVEHIWRKEIWIDFLSHYNERTNNEQDMEYEELVT</sequence>
<evidence type="ECO:0000256" key="1">
    <source>
        <dbReference type="SAM" id="MobiDB-lite"/>
    </source>
</evidence>
<reference evidence="2" key="1">
    <citation type="submission" date="2023-07" db="EMBL/GenBank/DDBJ databases">
        <authorList>
            <consortium name="CYATHOMIX"/>
        </authorList>
    </citation>
    <scope>NUCLEOTIDE SEQUENCE</scope>
    <source>
        <strain evidence="2">N/A</strain>
    </source>
</reference>
<organism evidence="2 3">
    <name type="scientific">Cylicocyclus nassatus</name>
    <name type="common">Nematode worm</name>
    <dbReference type="NCBI Taxonomy" id="53992"/>
    <lineage>
        <taxon>Eukaryota</taxon>
        <taxon>Metazoa</taxon>
        <taxon>Ecdysozoa</taxon>
        <taxon>Nematoda</taxon>
        <taxon>Chromadorea</taxon>
        <taxon>Rhabditida</taxon>
        <taxon>Rhabditina</taxon>
        <taxon>Rhabditomorpha</taxon>
        <taxon>Strongyloidea</taxon>
        <taxon>Strongylidae</taxon>
        <taxon>Cylicocyclus</taxon>
    </lineage>
</organism>
<dbReference type="PANTHER" id="PTHR31751:SF42">
    <property type="entry name" value="PROTEIN CBG10204"/>
    <property type="match status" value="1"/>
</dbReference>
<feature type="compositionally biased region" description="Polar residues" evidence="1">
    <location>
        <begin position="408"/>
        <end position="419"/>
    </location>
</feature>
<gene>
    <name evidence="2" type="ORF">CYNAS_LOCUS19167</name>
</gene>
<protein>
    <submittedName>
        <fullName evidence="2">Uncharacterized protein</fullName>
    </submittedName>
</protein>